<gene>
    <name evidence="1" type="ORF">H1D41_15175</name>
</gene>
<organism evidence="1 2">
    <name type="scientific">Halocynthiibacter styelae</name>
    <dbReference type="NCBI Taxonomy" id="2761955"/>
    <lineage>
        <taxon>Bacteria</taxon>
        <taxon>Pseudomonadati</taxon>
        <taxon>Pseudomonadota</taxon>
        <taxon>Alphaproteobacteria</taxon>
        <taxon>Rhodobacterales</taxon>
        <taxon>Paracoccaceae</taxon>
        <taxon>Halocynthiibacter</taxon>
    </lineage>
</organism>
<dbReference type="Proteomes" id="UP000640583">
    <property type="component" value="Unassembled WGS sequence"/>
</dbReference>
<dbReference type="Pfam" id="PF11736">
    <property type="entry name" value="DUF3299"/>
    <property type="match status" value="1"/>
</dbReference>
<comment type="caution">
    <text evidence="1">The sequence shown here is derived from an EMBL/GenBank/DDBJ whole genome shotgun (WGS) entry which is preliminary data.</text>
</comment>
<name>A0A8J7IEM9_9RHOB</name>
<proteinExistence type="predicted"/>
<keyword evidence="2" id="KW-1185">Reference proteome</keyword>
<protein>
    <submittedName>
        <fullName evidence="1">DUF3299 domain-containing protein</fullName>
    </submittedName>
</protein>
<accession>A0A8J7IEM9</accession>
<dbReference type="EMBL" id="JADCKQ010000013">
    <property type="protein sequence ID" value="MBI1494984.1"/>
    <property type="molecule type" value="Genomic_DNA"/>
</dbReference>
<dbReference type="InterPro" id="IPR021727">
    <property type="entry name" value="DUF3299"/>
</dbReference>
<sequence length="156" mass="17369">MGSGVIMPSTAFAQDAREITWDDLIPPGTPYSEIIGEGEMDEATDFWAPIYDENGIKLNETLSGAYIRMPGFVIPFEMDAEGVTEFMLVPYVGACIHTPPPPANQLVMATAATPWPSDELWNPVWVTGRMQTQLQDTELGQTGYFIQVDEMEVYVW</sequence>
<dbReference type="Gene3D" id="2.40.50.870">
    <property type="entry name" value="Protein of unknown function (DUF3299)"/>
    <property type="match status" value="1"/>
</dbReference>
<reference evidence="1" key="1">
    <citation type="submission" date="2020-10" db="EMBL/GenBank/DDBJ databases">
        <title>Paenihalocynthiibacter styelae gen. nov., sp. nov., isolated from stalked sea squirt Styela clava.</title>
        <authorList>
            <person name="Kim Y.-O."/>
            <person name="Yoon J.-H."/>
        </authorList>
    </citation>
    <scope>NUCLEOTIDE SEQUENCE</scope>
    <source>
        <strain evidence="1">MYP1-1</strain>
    </source>
</reference>
<evidence type="ECO:0000313" key="2">
    <source>
        <dbReference type="Proteomes" id="UP000640583"/>
    </source>
</evidence>
<dbReference type="AlphaFoldDB" id="A0A8J7IEM9"/>
<evidence type="ECO:0000313" key="1">
    <source>
        <dbReference type="EMBL" id="MBI1494984.1"/>
    </source>
</evidence>